<feature type="transmembrane region" description="Helical" evidence="8">
    <location>
        <begin position="267"/>
        <end position="285"/>
    </location>
</feature>
<name>A0A081NMW5_9GAMM</name>
<feature type="domain" description="Glycosyltransferase RgtA/B/C/D-like" evidence="9">
    <location>
        <begin position="66"/>
        <end position="226"/>
    </location>
</feature>
<keyword evidence="2" id="KW-1003">Cell membrane</keyword>
<dbReference type="eggNOG" id="COG1807">
    <property type="taxonomic scope" value="Bacteria"/>
</dbReference>
<dbReference type="PANTHER" id="PTHR33908">
    <property type="entry name" value="MANNOSYLTRANSFERASE YKCB-RELATED"/>
    <property type="match status" value="1"/>
</dbReference>
<feature type="transmembrane region" description="Helical" evidence="8">
    <location>
        <begin position="20"/>
        <end position="42"/>
    </location>
</feature>
<proteinExistence type="predicted"/>
<comment type="subcellular location">
    <subcellularLocation>
        <location evidence="1">Cell membrane</location>
        <topology evidence="1">Multi-pass membrane protein</topology>
    </subcellularLocation>
</comment>
<comment type="caution">
    <text evidence="10">The sequence shown here is derived from an EMBL/GenBank/DDBJ whole genome shotgun (WGS) entry which is preliminary data.</text>
</comment>
<evidence type="ECO:0000256" key="7">
    <source>
        <dbReference type="ARBA" id="ARBA00023136"/>
    </source>
</evidence>
<feature type="transmembrane region" description="Helical" evidence="8">
    <location>
        <begin position="353"/>
        <end position="374"/>
    </location>
</feature>
<evidence type="ECO:0000256" key="5">
    <source>
        <dbReference type="ARBA" id="ARBA00022692"/>
    </source>
</evidence>
<dbReference type="RefSeq" id="WP_034833836.1">
    <property type="nucleotide sequence ID" value="NZ_JOKH01000001.1"/>
</dbReference>
<keyword evidence="6 8" id="KW-1133">Transmembrane helix</keyword>
<evidence type="ECO:0000256" key="6">
    <source>
        <dbReference type="ARBA" id="ARBA00022989"/>
    </source>
</evidence>
<dbReference type="GO" id="GO:0009103">
    <property type="term" value="P:lipopolysaccharide biosynthetic process"/>
    <property type="evidence" value="ECO:0007669"/>
    <property type="project" value="UniProtKB-ARBA"/>
</dbReference>
<evidence type="ECO:0000259" key="9">
    <source>
        <dbReference type="Pfam" id="PF13231"/>
    </source>
</evidence>
<dbReference type="GO" id="GO:0016763">
    <property type="term" value="F:pentosyltransferase activity"/>
    <property type="evidence" value="ECO:0007669"/>
    <property type="project" value="TreeGrafter"/>
</dbReference>
<evidence type="ECO:0000313" key="10">
    <source>
        <dbReference type="EMBL" id="KEQ19788.1"/>
    </source>
</evidence>
<evidence type="ECO:0000256" key="1">
    <source>
        <dbReference type="ARBA" id="ARBA00004651"/>
    </source>
</evidence>
<keyword evidence="11" id="KW-1185">Reference proteome</keyword>
<evidence type="ECO:0000256" key="2">
    <source>
        <dbReference type="ARBA" id="ARBA00022475"/>
    </source>
</evidence>
<keyword evidence="5 8" id="KW-0812">Transmembrane</keyword>
<feature type="transmembrane region" description="Helical" evidence="8">
    <location>
        <begin position="322"/>
        <end position="341"/>
    </location>
</feature>
<feature type="transmembrane region" description="Helical" evidence="8">
    <location>
        <begin position="164"/>
        <end position="195"/>
    </location>
</feature>
<gene>
    <name evidence="10" type="ORF">GZ78_07955</name>
</gene>
<dbReference type="PANTHER" id="PTHR33908:SF9">
    <property type="entry name" value="BLL5595 PROTEIN"/>
    <property type="match status" value="1"/>
</dbReference>
<dbReference type="STRING" id="1137799.GZ78_07955"/>
<dbReference type="OrthoDB" id="108054at2"/>
<reference evidence="10 11" key="1">
    <citation type="submission" date="2014-06" db="EMBL/GenBank/DDBJ databases">
        <title>Whole Genome Sequences of Three Symbiotic Endozoicomonas Bacteria.</title>
        <authorList>
            <person name="Neave M.J."/>
            <person name="Apprill A."/>
            <person name="Voolstra C.R."/>
        </authorList>
    </citation>
    <scope>NUCLEOTIDE SEQUENCE [LARGE SCALE GENOMIC DNA]</scope>
    <source>
        <strain evidence="10 11">DSM 25634</strain>
    </source>
</reference>
<evidence type="ECO:0000256" key="3">
    <source>
        <dbReference type="ARBA" id="ARBA00022676"/>
    </source>
</evidence>
<feature type="transmembrane region" description="Helical" evidence="8">
    <location>
        <begin position="142"/>
        <end position="158"/>
    </location>
</feature>
<dbReference type="AlphaFoldDB" id="A0A081NMW5"/>
<feature type="transmembrane region" description="Helical" evidence="8">
    <location>
        <begin position="111"/>
        <end position="130"/>
    </location>
</feature>
<protein>
    <recommendedName>
        <fullName evidence="9">Glycosyltransferase RgtA/B/C/D-like domain-containing protein</fullName>
    </recommendedName>
</protein>
<sequence>MQNEAITAESSPTSVEIKHPYRWLSLICLFQLLFWTMGPWLARNTLHSDTLEGIAWGNLWQWGYDKHPPLAAWIAAFFSNLSDTSDWPVYLLAQICVVIAFIAIWKLAREYLTGAGALLAVFLLQGILFYSNRVERVTPDTLQHPVWALLALTFYFAVTRQSISYWLITGVMAGLAILTKYQAIVLFAPLLIVLLITSEGRKALSSVGPWLGGIVALTIAAPHLYWLWENNFAAVSYLEDNYVESARYGTGTDWDHLTFPFSFIKNSLGNIFVLFLLMIPLFRAPKLPIVYPSFKKVFLIAIATGPFAFTLVFGLVTGEKLVPRWATPYFAWLPLLILVWLRPLIDYQRFKKIVLWCLLTGLIFVSLRCSYLLFKPLFDDDYWDSVEFMPLRAQMLKAEELWSHHYNQPMHYLGGLHYHVAELIAYSHNRKTTPFFGLNPAESLWMKEEDFRKKGGIIVMVDGKRNSEQVRQRLEKNYPQAEFLGRFEFEPVTKIKINDKPKLVVEYYLIRPQSIQK</sequence>
<keyword evidence="7 8" id="KW-0472">Membrane</keyword>
<dbReference type="Proteomes" id="UP000028073">
    <property type="component" value="Unassembled WGS sequence"/>
</dbReference>
<keyword evidence="3" id="KW-0328">Glycosyltransferase</keyword>
<dbReference type="EMBL" id="JOKH01000001">
    <property type="protein sequence ID" value="KEQ19788.1"/>
    <property type="molecule type" value="Genomic_DNA"/>
</dbReference>
<dbReference type="InterPro" id="IPR050297">
    <property type="entry name" value="LipidA_mod_glycosyltrf_83"/>
</dbReference>
<dbReference type="GO" id="GO:0005886">
    <property type="term" value="C:plasma membrane"/>
    <property type="evidence" value="ECO:0007669"/>
    <property type="project" value="UniProtKB-SubCell"/>
</dbReference>
<organism evidence="10 11">
    <name type="scientific">Endozoicomonas numazuensis</name>
    <dbReference type="NCBI Taxonomy" id="1137799"/>
    <lineage>
        <taxon>Bacteria</taxon>
        <taxon>Pseudomonadati</taxon>
        <taxon>Pseudomonadota</taxon>
        <taxon>Gammaproteobacteria</taxon>
        <taxon>Oceanospirillales</taxon>
        <taxon>Endozoicomonadaceae</taxon>
        <taxon>Endozoicomonas</taxon>
    </lineage>
</organism>
<evidence type="ECO:0000256" key="8">
    <source>
        <dbReference type="SAM" id="Phobius"/>
    </source>
</evidence>
<dbReference type="Pfam" id="PF13231">
    <property type="entry name" value="PMT_2"/>
    <property type="match status" value="1"/>
</dbReference>
<evidence type="ECO:0000256" key="4">
    <source>
        <dbReference type="ARBA" id="ARBA00022679"/>
    </source>
</evidence>
<feature type="transmembrane region" description="Helical" evidence="8">
    <location>
        <begin position="297"/>
        <end position="316"/>
    </location>
</feature>
<keyword evidence="4" id="KW-0808">Transferase</keyword>
<accession>A0A081NMW5</accession>
<feature type="transmembrane region" description="Helical" evidence="8">
    <location>
        <begin position="87"/>
        <end position="105"/>
    </location>
</feature>
<evidence type="ECO:0000313" key="11">
    <source>
        <dbReference type="Proteomes" id="UP000028073"/>
    </source>
</evidence>
<feature type="transmembrane region" description="Helical" evidence="8">
    <location>
        <begin position="207"/>
        <end position="228"/>
    </location>
</feature>
<dbReference type="InterPro" id="IPR038731">
    <property type="entry name" value="RgtA/B/C-like"/>
</dbReference>